<comment type="caution">
    <text evidence="7">The sequence shown here is derived from an EMBL/GenBank/DDBJ whole genome shotgun (WGS) entry which is preliminary data.</text>
</comment>
<evidence type="ECO:0000256" key="3">
    <source>
        <dbReference type="ARBA" id="ARBA00023172"/>
    </source>
</evidence>
<keyword evidence="2 4" id="KW-0238">DNA-binding</keyword>
<feature type="domain" description="Tyr recombinase" evidence="5">
    <location>
        <begin position="324"/>
        <end position="520"/>
    </location>
</feature>
<gene>
    <name evidence="7" type="ORF">RAK27_19295</name>
</gene>
<sequence length="668" mass="79914">MNDKLLQKINNASPKMVPLYRDYWKNDVWLIHELPIKSDQDKLKTQKTINFNYITNAALCSEVKYYLWQGLEKEWWLLSTLKQTKIVYFKSIILFLQETYPNMSSVTDQPLDILEKQFKKYLIKIGKSLVRAHTDGKRRNQSLNLLTSFYIFYDSLYDERLEYERDKWRIEQLNIPYNMSRRDKYIHFGHIQQPFRELIKRYLKESLLIQQQITINTAFNVLKKLNYFFDYLKITYPDWVSLRELNRKDIESFLCYLRENDMGGRSSRKNRLPSDRHIAECLSNLRKVILHMQTYSWEEAPLIEAKALIYTMDFPNRRRKNYEDHIKHIPDEVWNQVVQNLDSMNEVVGRIVLTMEASGFRISDTCQLSKDCLIYKENGWWLKGDQQKVKQKDHIVPISEEIAGLIKFQIEWIEQNIPLGENPHNFLFPEYIMRKNKGKAFSQQRVAGELNVLARKLPIVDSNGEVYKFRNHAFRHRYGMKMINNGMSILHVQKLMAHTSPEMTLSYARILDSTLRQEWEKVHKAVKLDNKGLFISTSVEEHAVENNLEIDWIRHNLDSVRLDHGFCIKSPKLKCEFLDQCLEFPCIKNKCRSFHVNDSFTDYYEREVLQMESDIARYKEQNRLRSTELLLPKLQQYQEILCKIQTEKGINGLTKNEREYTREERTKW</sequence>
<dbReference type="Gene3D" id="1.10.443.10">
    <property type="entry name" value="Intergrase catalytic core"/>
    <property type="match status" value="1"/>
</dbReference>
<dbReference type="PROSITE" id="PS51898">
    <property type="entry name" value="TYR_RECOMBINASE"/>
    <property type="match status" value="1"/>
</dbReference>
<evidence type="ECO:0000313" key="7">
    <source>
        <dbReference type="EMBL" id="MDZ5760793.1"/>
    </source>
</evidence>
<feature type="domain" description="Core-binding (CB)" evidence="6">
    <location>
        <begin position="193"/>
        <end position="283"/>
    </location>
</feature>
<accession>A0AAW9JYZ2</accession>
<dbReference type="Proteomes" id="UP001290462">
    <property type="component" value="Unassembled WGS sequence"/>
</dbReference>
<reference evidence="7" key="1">
    <citation type="submission" date="2023-08" db="EMBL/GenBank/DDBJ databases">
        <title>Genomic characterization of piscicolin 126 produced by Carnobacterium maltaromaticum CM22 strain isolated from salmon (Salmo salar).</title>
        <authorList>
            <person name="Gonzalez-Gragera E."/>
            <person name="Garcia-Lopez J.D."/>
            <person name="Teso-Perez C."/>
            <person name="Gimenez-Hernandez I."/>
            <person name="Peralta-Sanchez J.M."/>
            <person name="Valdivia E."/>
            <person name="Montalban-Lopez M."/>
            <person name="Martin-Platero A.M."/>
            <person name="Banos A."/>
            <person name="Martinez-Bueno M."/>
        </authorList>
    </citation>
    <scope>NUCLEOTIDE SEQUENCE</scope>
    <source>
        <strain evidence="7">CM22</strain>
    </source>
</reference>
<proteinExistence type="inferred from homology"/>
<dbReference type="EMBL" id="JAVBVO010000034">
    <property type="protein sequence ID" value="MDZ5760793.1"/>
    <property type="molecule type" value="Genomic_DNA"/>
</dbReference>
<dbReference type="PANTHER" id="PTHR30349:SF41">
    <property type="entry name" value="INTEGRASE_RECOMBINASE PROTEIN MJ0367-RELATED"/>
    <property type="match status" value="1"/>
</dbReference>
<dbReference type="PROSITE" id="PS51900">
    <property type="entry name" value="CB"/>
    <property type="match status" value="1"/>
</dbReference>
<evidence type="ECO:0000256" key="2">
    <source>
        <dbReference type="ARBA" id="ARBA00023125"/>
    </source>
</evidence>
<dbReference type="Pfam" id="PF00589">
    <property type="entry name" value="Phage_integrase"/>
    <property type="match status" value="1"/>
</dbReference>
<evidence type="ECO:0000313" key="8">
    <source>
        <dbReference type="Proteomes" id="UP001290462"/>
    </source>
</evidence>
<protein>
    <submittedName>
        <fullName evidence="7">Tyrosine-type recombinase/integrase</fullName>
    </submittedName>
</protein>
<dbReference type="GO" id="GO:0015074">
    <property type="term" value="P:DNA integration"/>
    <property type="evidence" value="ECO:0007669"/>
    <property type="project" value="InterPro"/>
</dbReference>
<evidence type="ECO:0000256" key="1">
    <source>
        <dbReference type="ARBA" id="ARBA00008857"/>
    </source>
</evidence>
<dbReference type="PANTHER" id="PTHR30349">
    <property type="entry name" value="PHAGE INTEGRASE-RELATED"/>
    <property type="match status" value="1"/>
</dbReference>
<dbReference type="GO" id="GO:0006310">
    <property type="term" value="P:DNA recombination"/>
    <property type="evidence" value="ECO:0007669"/>
    <property type="project" value="UniProtKB-KW"/>
</dbReference>
<dbReference type="InterPro" id="IPR002104">
    <property type="entry name" value="Integrase_catalytic"/>
</dbReference>
<dbReference type="InterPro" id="IPR050090">
    <property type="entry name" value="Tyrosine_recombinase_XerCD"/>
</dbReference>
<comment type="similarity">
    <text evidence="1">Belongs to the 'phage' integrase family.</text>
</comment>
<dbReference type="AlphaFoldDB" id="A0AAW9JYZ2"/>
<keyword evidence="3" id="KW-0233">DNA recombination</keyword>
<dbReference type="InterPro" id="IPR013762">
    <property type="entry name" value="Integrase-like_cat_sf"/>
</dbReference>
<dbReference type="RefSeq" id="WP_322809937.1">
    <property type="nucleotide sequence ID" value="NZ_JAVBVO010000034.1"/>
</dbReference>
<dbReference type="GO" id="GO:0003677">
    <property type="term" value="F:DNA binding"/>
    <property type="evidence" value="ECO:0007669"/>
    <property type="project" value="UniProtKB-UniRule"/>
</dbReference>
<name>A0AAW9JYZ2_CARML</name>
<organism evidence="7 8">
    <name type="scientific">Carnobacterium maltaromaticum</name>
    <name type="common">Carnobacterium piscicola</name>
    <dbReference type="NCBI Taxonomy" id="2751"/>
    <lineage>
        <taxon>Bacteria</taxon>
        <taxon>Bacillati</taxon>
        <taxon>Bacillota</taxon>
        <taxon>Bacilli</taxon>
        <taxon>Lactobacillales</taxon>
        <taxon>Carnobacteriaceae</taxon>
        <taxon>Carnobacterium</taxon>
    </lineage>
</organism>
<evidence type="ECO:0000256" key="4">
    <source>
        <dbReference type="PROSITE-ProRule" id="PRU01248"/>
    </source>
</evidence>
<dbReference type="SUPFAM" id="SSF56349">
    <property type="entry name" value="DNA breaking-rejoining enzymes"/>
    <property type="match status" value="1"/>
</dbReference>
<evidence type="ECO:0000259" key="5">
    <source>
        <dbReference type="PROSITE" id="PS51898"/>
    </source>
</evidence>
<evidence type="ECO:0000259" key="6">
    <source>
        <dbReference type="PROSITE" id="PS51900"/>
    </source>
</evidence>
<dbReference type="InterPro" id="IPR011010">
    <property type="entry name" value="DNA_brk_join_enz"/>
</dbReference>
<dbReference type="InterPro" id="IPR044068">
    <property type="entry name" value="CB"/>
</dbReference>